<dbReference type="OrthoDB" id="3725562at2"/>
<name>A0A255H939_9ACTN</name>
<sequence>MSARQGRLIAGAVRQAPGDLSPDQVERVAEDLVARADELTPSRTPALVREAVARQVPGRVVESPQERLAAQARRVRARRHLRFGADGDGGVDIRGNLPAAEAAGVMSVLEAVMAGQWRARREARDRLDPRDESTPDQRRADALVALLQQGGAAGGCGAGLQVFVTMRAEELRTLAVAEGVLADGTELSAGELRRLCCEAELIPVVLGGDSEILDQGRGRRLATPAIRRALVVRGRGVCFPGVRRRRRFVSLIMCGRTLGVGCVRSTTSCCCVTSKPVRARRAAPGHHGHGDRRTRRSAGPLPP</sequence>
<dbReference type="Proteomes" id="UP000216311">
    <property type="component" value="Unassembled WGS sequence"/>
</dbReference>
<gene>
    <name evidence="3" type="ORF">CGZ93_04625</name>
</gene>
<dbReference type="AlphaFoldDB" id="A0A255H939"/>
<organism evidence="3 4">
    <name type="scientific">Enemella dayhoffiae</name>
    <dbReference type="NCBI Taxonomy" id="2016507"/>
    <lineage>
        <taxon>Bacteria</taxon>
        <taxon>Bacillati</taxon>
        <taxon>Actinomycetota</taxon>
        <taxon>Actinomycetes</taxon>
        <taxon>Propionibacteriales</taxon>
        <taxon>Propionibacteriaceae</taxon>
        <taxon>Enemella</taxon>
    </lineage>
</organism>
<accession>A0A255H939</accession>
<dbReference type="Pfam" id="PF02720">
    <property type="entry name" value="DUF222"/>
    <property type="match status" value="1"/>
</dbReference>
<proteinExistence type="predicted"/>
<dbReference type="EMBL" id="NMVQ01000005">
    <property type="protein sequence ID" value="OYO24107.1"/>
    <property type="molecule type" value="Genomic_DNA"/>
</dbReference>
<dbReference type="InterPro" id="IPR003870">
    <property type="entry name" value="DUF222"/>
</dbReference>
<evidence type="ECO:0000313" key="4">
    <source>
        <dbReference type="Proteomes" id="UP000216311"/>
    </source>
</evidence>
<reference evidence="3 4" key="1">
    <citation type="submission" date="2017-07" db="EMBL/GenBank/DDBJ databases">
        <title>Draft whole genome sequences of clinical Proprionibacteriaceae strains.</title>
        <authorList>
            <person name="Bernier A.-M."/>
            <person name="Bernard K."/>
            <person name="Domingo M.-C."/>
        </authorList>
    </citation>
    <scope>NUCLEOTIDE SEQUENCE [LARGE SCALE GENOMIC DNA]</scope>
    <source>
        <strain evidence="3 4">NML 130396</strain>
    </source>
</reference>
<feature type="region of interest" description="Disordered" evidence="1">
    <location>
        <begin position="281"/>
        <end position="303"/>
    </location>
</feature>
<comment type="caution">
    <text evidence="3">The sequence shown here is derived from an EMBL/GenBank/DDBJ whole genome shotgun (WGS) entry which is preliminary data.</text>
</comment>
<keyword evidence="4" id="KW-1185">Reference proteome</keyword>
<evidence type="ECO:0000313" key="3">
    <source>
        <dbReference type="EMBL" id="OYO24107.1"/>
    </source>
</evidence>
<evidence type="ECO:0000259" key="2">
    <source>
        <dbReference type="Pfam" id="PF02720"/>
    </source>
</evidence>
<feature type="domain" description="DUF222" evidence="2">
    <location>
        <begin position="3"/>
        <end position="233"/>
    </location>
</feature>
<protein>
    <recommendedName>
        <fullName evidence="2">DUF222 domain-containing protein</fullName>
    </recommendedName>
</protein>
<feature type="compositionally biased region" description="Basic residues" evidence="1">
    <location>
        <begin position="281"/>
        <end position="296"/>
    </location>
</feature>
<evidence type="ECO:0000256" key="1">
    <source>
        <dbReference type="SAM" id="MobiDB-lite"/>
    </source>
</evidence>